<dbReference type="Pfam" id="PF00246">
    <property type="entry name" value="Peptidase_M14"/>
    <property type="match status" value="1"/>
</dbReference>
<accession>A0A7S4NER7</accession>
<name>A0A7S4NER7_9STRA</name>
<dbReference type="GO" id="GO:0008270">
    <property type="term" value="F:zinc ion binding"/>
    <property type="evidence" value="ECO:0007669"/>
    <property type="project" value="InterPro"/>
</dbReference>
<dbReference type="GO" id="GO:0004181">
    <property type="term" value="F:metallocarboxypeptidase activity"/>
    <property type="evidence" value="ECO:0007669"/>
    <property type="project" value="InterPro"/>
</dbReference>
<dbReference type="PROSITE" id="PS52035">
    <property type="entry name" value="PEPTIDASE_M14"/>
    <property type="match status" value="1"/>
</dbReference>
<sequence>MISRRYAVAASAALAGINLPLRSTALPRCSAFVSTPRLKHDRTSDLHFQPSTLSPRYHFKSRSSPSHWPRAWPVKESAFKSFHSQSRLNGAAEGRTIPSVSVSDAFDGGNGELVATSWDGDETTVTVRIRPDKYTELEEKSHFQYFCFRSTISGVSEPTKVKYEIANAGEASYAPAWEGFTTFASTDLNTPESWMRKLDSSFDSEKGVLSWTHSFEKSGSAYFAYFPPFSYERHLDLVARCASTADCSVETLGQTLDGRELECVTVGTGPRKCWIIHRQHPGENMAEYFAEGLLSRLLGLEAGGSVDGTSKRLRDMYTFFIVPNMNPDGAVRGHLRTNASGANLNREWAPTGDYDAPTLHRSPEVYYVLKRMDETGVDAFLDVHGDEELPFNFLAGSEGGTNWGPRLEALHGAFLAAYQRANSDVQQNISYEPDKPLEGMTNVGSTQISNRFDCLSGTLEMPFKDCVSNPDPTRGWNPARAKSLGTSLLDALLYVHPYLRTKSEFWKSLPANDAYVRPNDKYK</sequence>
<dbReference type="Gene3D" id="3.40.630.10">
    <property type="entry name" value="Zn peptidases"/>
    <property type="match status" value="1"/>
</dbReference>
<dbReference type="Pfam" id="PF18027">
    <property type="entry name" value="Pepdidase_M14_N"/>
    <property type="match status" value="1"/>
</dbReference>
<dbReference type="CDD" id="cd06234">
    <property type="entry name" value="M14_PaCCP-like"/>
    <property type="match status" value="1"/>
</dbReference>
<dbReference type="PANTHER" id="PTHR12756:SF11">
    <property type="entry name" value="CYTOSOLIC CARBOXYPEPTIDASE 1"/>
    <property type="match status" value="1"/>
</dbReference>
<protein>
    <recommendedName>
        <fullName evidence="4">Peptidase M14 domain-containing protein</fullName>
    </recommendedName>
</protein>
<evidence type="ECO:0000259" key="4">
    <source>
        <dbReference type="PROSITE" id="PS52035"/>
    </source>
</evidence>
<evidence type="ECO:0000256" key="2">
    <source>
        <dbReference type="ARBA" id="ARBA00005988"/>
    </source>
</evidence>
<dbReference type="AlphaFoldDB" id="A0A7S4NER7"/>
<dbReference type="PANTHER" id="PTHR12756">
    <property type="entry name" value="CYTOSOLIC CARBOXYPEPTIDASE"/>
    <property type="match status" value="1"/>
</dbReference>
<evidence type="ECO:0000256" key="3">
    <source>
        <dbReference type="PROSITE-ProRule" id="PRU01379"/>
    </source>
</evidence>
<evidence type="ECO:0000313" key="5">
    <source>
        <dbReference type="EMBL" id="CAE2283485.1"/>
    </source>
</evidence>
<proteinExistence type="inferred from homology"/>
<dbReference type="EMBL" id="HBKQ01057034">
    <property type="protein sequence ID" value="CAE2283485.1"/>
    <property type="molecule type" value="Transcribed_RNA"/>
</dbReference>
<comment type="cofactor">
    <cofactor evidence="1">
        <name>Zn(2+)</name>
        <dbReference type="ChEBI" id="CHEBI:29105"/>
    </cofactor>
</comment>
<evidence type="ECO:0000256" key="1">
    <source>
        <dbReference type="ARBA" id="ARBA00001947"/>
    </source>
</evidence>
<reference evidence="5" key="1">
    <citation type="submission" date="2021-01" db="EMBL/GenBank/DDBJ databases">
        <authorList>
            <person name="Corre E."/>
            <person name="Pelletier E."/>
            <person name="Niang G."/>
            <person name="Scheremetjew M."/>
            <person name="Finn R."/>
            <person name="Kale V."/>
            <person name="Holt S."/>
            <person name="Cochrane G."/>
            <person name="Meng A."/>
            <person name="Brown T."/>
            <person name="Cohen L."/>
        </authorList>
    </citation>
    <scope>NUCLEOTIDE SEQUENCE</scope>
    <source>
        <strain evidence="5">Isolate 1302-5</strain>
    </source>
</reference>
<dbReference type="SUPFAM" id="SSF53187">
    <property type="entry name" value="Zn-dependent exopeptidases"/>
    <property type="match status" value="1"/>
</dbReference>
<comment type="similarity">
    <text evidence="2 3">Belongs to the peptidase M14 family.</text>
</comment>
<gene>
    <name evidence="5" type="ORF">OAUR00152_LOCUS38996</name>
</gene>
<dbReference type="InterPro" id="IPR000834">
    <property type="entry name" value="Peptidase_M14"/>
</dbReference>
<dbReference type="InterPro" id="IPR050821">
    <property type="entry name" value="Cytosolic_carboxypeptidase"/>
</dbReference>
<dbReference type="Gene3D" id="2.60.40.3120">
    <property type="match status" value="1"/>
</dbReference>
<dbReference type="GO" id="GO:0006508">
    <property type="term" value="P:proteolysis"/>
    <property type="evidence" value="ECO:0007669"/>
    <property type="project" value="InterPro"/>
</dbReference>
<feature type="domain" description="Peptidase M14" evidence="4">
    <location>
        <begin position="227"/>
        <end position="499"/>
    </location>
</feature>
<dbReference type="InterPro" id="IPR040626">
    <property type="entry name" value="Pepdidase_M14_N"/>
</dbReference>
<organism evidence="5">
    <name type="scientific">Odontella aurita</name>
    <dbReference type="NCBI Taxonomy" id="265563"/>
    <lineage>
        <taxon>Eukaryota</taxon>
        <taxon>Sar</taxon>
        <taxon>Stramenopiles</taxon>
        <taxon>Ochrophyta</taxon>
        <taxon>Bacillariophyta</taxon>
        <taxon>Mediophyceae</taxon>
        <taxon>Biddulphiophycidae</taxon>
        <taxon>Eupodiscales</taxon>
        <taxon>Odontellaceae</taxon>
        <taxon>Odontella</taxon>
    </lineage>
</organism>
<feature type="active site" description="Proton donor/acceptor" evidence="3">
    <location>
        <position position="460"/>
    </location>
</feature>